<dbReference type="PANTHER" id="PTHR12788">
    <property type="entry name" value="PROTEIN-TYROSINE SULFOTRANSFERASE 2"/>
    <property type="match status" value="1"/>
</dbReference>
<dbReference type="InterPro" id="IPR019734">
    <property type="entry name" value="TPR_rpt"/>
</dbReference>
<protein>
    <submittedName>
        <fullName evidence="3">Tetratricopeptide repeat protein</fullName>
    </submittedName>
</protein>
<dbReference type="SUPFAM" id="SSF48452">
    <property type="entry name" value="TPR-like"/>
    <property type="match status" value="1"/>
</dbReference>
<feature type="repeat" description="TPR" evidence="2">
    <location>
        <begin position="77"/>
        <end position="110"/>
    </location>
</feature>
<sequence length="526" mass="59838">MNTPREQNLQALLQKGFAALERGDYETTGECCQQALQQQQDLVPAHFLVGLLGLETRDRRTAFNAFQSVVKLEPDHAAAWAQLARLYMSEGQVNRADAALRETRRIKPTDPNVLDLIGTTLSLMGEHSAAQAFYARANTAHPRHPPFMLNLANNLVYHGDSEQANAIFDDIVALQPDSPQAHWALATARKATDDSHISTMRELLKRHGNNPRARAFYAYAIGKELEDQQRWEEAFEAFSMGASARRETVEYDEAGEQAMFEYLEQHYTPEWLESRSEGEADSSPIFVLGQPRTGTTLVERIITSHSAVHSAGELQQFSLGLRRLSGYARPQRFSAELFAATQELDPARVGKLYLQSSARMRGTTPRFVDKLPQNYLMIPLILAALPNAKIVHLVRDPMDACFASFKQLFADAYLHSYDQEEMARHHARYRRLMACWRERFPGRFFDISYEDTARDLEPNARALIDYLDLPWEDACLDFHQQDSAVSTASAVQVREPAHTRSIGRWRRYEQQLEPMRRELLAQGVEV</sequence>
<dbReference type="AlphaFoldDB" id="A0A5C8ZZX7"/>
<evidence type="ECO:0000256" key="1">
    <source>
        <dbReference type="ARBA" id="ARBA00022679"/>
    </source>
</evidence>
<organism evidence="3 4">
    <name type="scientific">Parahaliea maris</name>
    <dbReference type="NCBI Taxonomy" id="2716870"/>
    <lineage>
        <taxon>Bacteria</taxon>
        <taxon>Pseudomonadati</taxon>
        <taxon>Pseudomonadota</taxon>
        <taxon>Gammaproteobacteria</taxon>
        <taxon>Cellvibrionales</taxon>
        <taxon>Halieaceae</taxon>
        <taxon>Parahaliea</taxon>
    </lineage>
</organism>
<reference evidence="3 4" key="1">
    <citation type="submission" date="2019-08" db="EMBL/GenBank/DDBJ databases">
        <title>Parahaliea maris sp. nov., isolated from the surface seawater.</title>
        <authorList>
            <person name="Liu Y."/>
        </authorList>
    </citation>
    <scope>NUCLEOTIDE SEQUENCE [LARGE SCALE GENOMIC DNA]</scope>
    <source>
        <strain evidence="3 4">HSLHS9</strain>
    </source>
</reference>
<keyword evidence="1" id="KW-0808">Transferase</keyword>
<dbReference type="SUPFAM" id="SSF52540">
    <property type="entry name" value="P-loop containing nucleoside triphosphate hydrolases"/>
    <property type="match status" value="1"/>
</dbReference>
<keyword evidence="2" id="KW-0802">TPR repeat</keyword>
<dbReference type="Proteomes" id="UP000321039">
    <property type="component" value="Unassembled WGS sequence"/>
</dbReference>
<accession>A0A5C8ZZX7</accession>
<dbReference type="Pfam" id="PF14559">
    <property type="entry name" value="TPR_19"/>
    <property type="match status" value="2"/>
</dbReference>
<dbReference type="RefSeq" id="WP_148068398.1">
    <property type="nucleotide sequence ID" value="NZ_VRZA01000003.1"/>
</dbReference>
<keyword evidence="4" id="KW-1185">Reference proteome</keyword>
<dbReference type="PANTHER" id="PTHR12788:SF10">
    <property type="entry name" value="PROTEIN-TYROSINE SULFOTRANSFERASE"/>
    <property type="match status" value="1"/>
</dbReference>
<dbReference type="InterPro" id="IPR027417">
    <property type="entry name" value="P-loop_NTPase"/>
</dbReference>
<feature type="repeat" description="TPR" evidence="2">
    <location>
        <begin position="43"/>
        <end position="76"/>
    </location>
</feature>
<evidence type="ECO:0000256" key="2">
    <source>
        <dbReference type="PROSITE-ProRule" id="PRU00339"/>
    </source>
</evidence>
<dbReference type="Gene3D" id="1.25.40.10">
    <property type="entry name" value="Tetratricopeptide repeat domain"/>
    <property type="match status" value="1"/>
</dbReference>
<dbReference type="InterPro" id="IPR011990">
    <property type="entry name" value="TPR-like_helical_dom_sf"/>
</dbReference>
<gene>
    <name evidence="3" type="ORF">FV139_10625</name>
</gene>
<dbReference type="EMBL" id="VRZA01000003">
    <property type="protein sequence ID" value="TXS94056.1"/>
    <property type="molecule type" value="Genomic_DNA"/>
</dbReference>
<evidence type="ECO:0000313" key="4">
    <source>
        <dbReference type="Proteomes" id="UP000321039"/>
    </source>
</evidence>
<dbReference type="Gene3D" id="3.40.50.300">
    <property type="entry name" value="P-loop containing nucleotide triphosphate hydrolases"/>
    <property type="match status" value="1"/>
</dbReference>
<dbReference type="GO" id="GO:0008476">
    <property type="term" value="F:protein-tyrosine sulfotransferase activity"/>
    <property type="evidence" value="ECO:0007669"/>
    <property type="project" value="InterPro"/>
</dbReference>
<dbReference type="SMART" id="SM00028">
    <property type="entry name" value="TPR"/>
    <property type="match status" value="6"/>
</dbReference>
<dbReference type="InterPro" id="IPR026634">
    <property type="entry name" value="TPST-like"/>
</dbReference>
<proteinExistence type="predicted"/>
<name>A0A5C8ZZX7_9GAMM</name>
<dbReference type="Pfam" id="PF13469">
    <property type="entry name" value="Sulfotransfer_3"/>
    <property type="match status" value="1"/>
</dbReference>
<evidence type="ECO:0000313" key="3">
    <source>
        <dbReference type="EMBL" id="TXS94056.1"/>
    </source>
</evidence>
<comment type="caution">
    <text evidence="3">The sequence shown here is derived from an EMBL/GenBank/DDBJ whole genome shotgun (WGS) entry which is preliminary data.</text>
</comment>
<dbReference type="PROSITE" id="PS50005">
    <property type="entry name" value="TPR"/>
    <property type="match status" value="2"/>
</dbReference>